<feature type="compositionally biased region" description="Low complexity" evidence="1">
    <location>
        <begin position="56"/>
        <end position="69"/>
    </location>
</feature>
<reference evidence="2 3" key="1">
    <citation type="submission" date="2024-05" db="EMBL/GenBank/DDBJ databases">
        <title>A high-quality chromosomal-level genome assembly of Topmouth culter (Culter alburnus).</title>
        <authorList>
            <person name="Zhao H."/>
        </authorList>
    </citation>
    <scope>NUCLEOTIDE SEQUENCE [LARGE SCALE GENOMIC DNA]</scope>
    <source>
        <strain evidence="2">CATC2023</strain>
        <tissue evidence="2">Muscle</tissue>
    </source>
</reference>
<gene>
    <name evidence="2" type="ORF">ABG768_018711</name>
</gene>
<evidence type="ECO:0000313" key="2">
    <source>
        <dbReference type="EMBL" id="KAK9976890.1"/>
    </source>
</evidence>
<evidence type="ECO:0000256" key="1">
    <source>
        <dbReference type="SAM" id="MobiDB-lite"/>
    </source>
</evidence>
<keyword evidence="3" id="KW-1185">Reference proteome</keyword>
<name>A0AAW2AXQ9_CULAL</name>
<feature type="compositionally biased region" description="Polar residues" evidence="1">
    <location>
        <begin position="126"/>
        <end position="135"/>
    </location>
</feature>
<feature type="region of interest" description="Disordered" evidence="1">
    <location>
        <begin position="1"/>
        <end position="261"/>
    </location>
</feature>
<comment type="caution">
    <text evidence="2">The sequence shown here is derived from an EMBL/GenBank/DDBJ whole genome shotgun (WGS) entry which is preliminary data.</text>
</comment>
<accession>A0AAW2AXQ9</accession>
<proteinExistence type="predicted"/>
<sequence length="368" mass="38285">MEKNKVLAKKRLRVPTQKMKDLSSNISGEDQAKLPKGHPTPQESFLNMLKGDEPSDITSGSDTIIIDRSPLSEHGEKIPSLNPSPDGGHATGRNTAGPPPYMGHTPSPSLYDLNTSGPSPYRGHTPSPSLYDLNTSGPSPGGGHTPSPSPYSLNTSGPSPGGGHTPSPSPYSLNTSGPSPGGGHTPSPPPYSLNTSGPSPGGGHTPSPSPYSLNTSGPSPGGGHTPSPSPYSLNTSGPSPGGGHTPSPSPPASPSGQQELFPGSGIFISSFRLAAMNHASKPNCMRLFHALFDNFFTVEECQNAVPFGRPGNNPSGNEGKQVLDRKKVDGILTYVLRCATLPDWEPIEEAKLKKVFVNKCRARAGSKE</sequence>
<feature type="compositionally biased region" description="Polar residues" evidence="1">
    <location>
        <begin position="106"/>
        <end position="118"/>
    </location>
</feature>
<evidence type="ECO:0008006" key="4">
    <source>
        <dbReference type="Google" id="ProtNLM"/>
    </source>
</evidence>
<dbReference type="Proteomes" id="UP001479290">
    <property type="component" value="Unassembled WGS sequence"/>
</dbReference>
<evidence type="ECO:0000313" key="3">
    <source>
        <dbReference type="Proteomes" id="UP001479290"/>
    </source>
</evidence>
<feature type="compositionally biased region" description="Basic residues" evidence="1">
    <location>
        <begin position="1"/>
        <end position="13"/>
    </location>
</feature>
<organism evidence="2 3">
    <name type="scientific">Culter alburnus</name>
    <name type="common">Topmouth culter</name>
    <dbReference type="NCBI Taxonomy" id="194366"/>
    <lineage>
        <taxon>Eukaryota</taxon>
        <taxon>Metazoa</taxon>
        <taxon>Chordata</taxon>
        <taxon>Craniata</taxon>
        <taxon>Vertebrata</taxon>
        <taxon>Euteleostomi</taxon>
        <taxon>Actinopterygii</taxon>
        <taxon>Neopterygii</taxon>
        <taxon>Teleostei</taxon>
        <taxon>Ostariophysi</taxon>
        <taxon>Cypriniformes</taxon>
        <taxon>Xenocyprididae</taxon>
        <taxon>Xenocypridinae</taxon>
        <taxon>Culter</taxon>
    </lineage>
</organism>
<dbReference type="AlphaFoldDB" id="A0AAW2AXQ9"/>
<protein>
    <recommendedName>
        <fullName evidence="4">BEN domain-containing protein</fullName>
    </recommendedName>
</protein>
<dbReference type="EMBL" id="JAWDJR010000003">
    <property type="protein sequence ID" value="KAK9976890.1"/>
    <property type="molecule type" value="Genomic_DNA"/>
</dbReference>